<dbReference type="InterPro" id="IPR048799">
    <property type="entry name" value="P68_RBP_TagC-like_beta-prop"/>
</dbReference>
<dbReference type="GeneID" id="23681228"/>
<dbReference type="Proteomes" id="UP000030928">
    <property type="component" value="Segment"/>
</dbReference>
<evidence type="ECO:0000256" key="1">
    <source>
        <dbReference type="SAM" id="MobiDB-lite"/>
    </source>
</evidence>
<proteinExistence type="predicted"/>
<accession>A0A0A7DMR8</accession>
<dbReference type="OrthoDB" id="6099at10239"/>
<dbReference type="RefSeq" id="YP_009126467.1">
    <property type="nucleotide sequence ID" value="NC_026609.1"/>
</dbReference>
<evidence type="ECO:0000313" key="3">
    <source>
        <dbReference type="EMBL" id="AIS73883.1"/>
    </source>
</evidence>
<reference evidence="3 4" key="1">
    <citation type="journal article" date="2014" name="Appl. Environ. Microbiol.">
        <title>Genome and proteome analysis of bacteriophage Ldl1 reveals the existence of a novel phage group infecting Lactobacillus delbrueckii subsp. Lactis.</title>
        <authorList>
            <person name="Casey E."/>
            <person name="Mahony J."/>
            <person name="Neve H."/>
            <person name="Noben J.P."/>
            <person name="Bello F.D."/>
            <person name="van Sinderen D."/>
        </authorList>
    </citation>
    <scope>NUCLEOTIDE SEQUENCE [LARGE SCALE GENOMIC DNA]</scope>
    <source>
        <strain evidence="3">Ldl1</strain>
    </source>
</reference>
<feature type="compositionally biased region" description="Polar residues" evidence="1">
    <location>
        <begin position="49"/>
        <end position="73"/>
    </location>
</feature>
<dbReference type="KEGG" id="vg:23681228"/>
<feature type="domain" description="P68 RBP/TagC-like beta-propeller" evidence="2">
    <location>
        <begin position="600"/>
        <end position="785"/>
    </location>
</feature>
<feature type="region of interest" description="Disordered" evidence="1">
    <location>
        <begin position="49"/>
        <end position="78"/>
    </location>
</feature>
<protein>
    <submittedName>
        <fullName evidence="3">Baseplate protein tal-like protein</fullName>
    </submittedName>
</protein>
<organism evidence="3 4">
    <name type="scientific">Lactobacillus phage Ldl1</name>
    <dbReference type="NCBI Taxonomy" id="1552735"/>
    <lineage>
        <taxon>Viruses</taxon>
        <taxon>Duplodnaviria</taxon>
        <taxon>Heunggongvirae</taxon>
        <taxon>Uroviricota</taxon>
        <taxon>Caudoviricetes</taxon>
        <taxon>Tybeckvirinae</taxon>
        <taxon>Lidleunavirus</taxon>
        <taxon>Lidleunavirus Ldl1</taxon>
    </lineage>
</organism>
<keyword evidence="4" id="KW-1185">Reference proteome</keyword>
<gene>
    <name evidence="3" type="ORF">LDL_025</name>
</gene>
<name>A0A0A7DMR8_9CAUD</name>
<evidence type="ECO:0000259" key="2">
    <source>
        <dbReference type="Pfam" id="PF21311"/>
    </source>
</evidence>
<evidence type="ECO:0000313" key="4">
    <source>
        <dbReference type="Proteomes" id="UP000030928"/>
    </source>
</evidence>
<dbReference type="Pfam" id="PF21311">
    <property type="entry name" value="Phage_RBD_prop"/>
    <property type="match status" value="1"/>
</dbReference>
<sequence length="830" mass="92372">MAYKLKDYTNASRYLILDENLKIVGQLSIDGSIPLLSDSITHSIASEDTSSSWGESLTSDTSGSGAAESTSKYDPNAGSKAYTHEGTITVLEKAGTNYKLLDTKHSIAYYEKSLKRWYLLHISTVERTLINASGHIYSRTLTLIDEALWRLHYNIPTAKTINNCSLDQALAWCTQGMGGGWEVVNNSSSSLKQTISFSGSDVGSATIQSLLQWYNVEMDCYVLLNRTETKIARKVIDIEDKINDQRFLREAIVGSNVLSLTQTKIGNAITKLFVYSSASADGITSNNGTNLTNSNSENSSGLTSIAGVNNGLPYLVDDDANMRYNPYYAEGDYLEGVIISDSLVGQSLLSWGKKQLKLVNHDRYAYNMTTTVDYNPPLGSTIRAKDNTANPMIDITARIMGKTFSLTNPYGNTCTFGEFTTVKVVTPSWFNSIKGELATAIDRAKNDPSSVVPVILAPDGTDFSDDNPKEYIMQAWEKTGNVNISSFVDPKGFIWKHINSNGLEDTNFNKRGFLQSISSVTLGTLRAYIDTDYITNAPEVNIDQTSATKLGYFLYRYNNKQHTAQYIVRLSTGQYLSSHNLGTGANQNDTAYVLWDSHFRQISSMIIQDGGHGSSFGVQMVGNTPYIWGVTKNFASEGARYRITKIPYVANATLSPNDSRLEIIGIFSKDEYIRVNYDSAHNYLGITRKNGDYEVYRAQDTSPWTGQPRYKINMYNYDFKKQQTFQSSNLKYPYVFWHSGDYDMHDTRSIYCVNVVTGGQCFVNNYDISNGVFGDDNTIYEPEALSTIDDNNLLISFNKHGGTTEGTYVYKLPLTFRTDATEMSKGVIPE</sequence>
<dbReference type="EMBL" id="KM514685">
    <property type="protein sequence ID" value="AIS73883.1"/>
    <property type="molecule type" value="Genomic_DNA"/>
</dbReference>